<feature type="transmembrane region" description="Helical" evidence="1">
    <location>
        <begin position="6"/>
        <end position="22"/>
    </location>
</feature>
<keyword evidence="1" id="KW-1133">Transmembrane helix</keyword>
<organism evidence="2 3">
    <name type="scientific">Candidatus Amesbacteria bacterium GW2011_GWA2_47_11</name>
    <dbReference type="NCBI Taxonomy" id="1618357"/>
    <lineage>
        <taxon>Bacteria</taxon>
        <taxon>Candidatus Amesiibacteriota</taxon>
    </lineage>
</organism>
<sequence length="169" mass="18702">MPKKYFTAVGITLIILILGFILKSTFINPKSPSVAPTPTPSPISSAQQLSEDKYPKASLTFSNDARYVTVDITDVYADQLEYNIIYYATVKKNRIQTGVNAAAKLEGKTDYSQKQLLGSESSGKFTYHENIQNAVMELTLRDSENRSIFTATYPFEVSPGDTVTLSDPQ</sequence>
<protein>
    <submittedName>
        <fullName evidence="2">Uncharacterized protein</fullName>
    </submittedName>
</protein>
<dbReference type="AlphaFoldDB" id="A0A0G1UFT1"/>
<reference evidence="2 3" key="1">
    <citation type="journal article" date="2015" name="Nature">
        <title>rRNA introns, odd ribosomes, and small enigmatic genomes across a large radiation of phyla.</title>
        <authorList>
            <person name="Brown C.T."/>
            <person name="Hug L.A."/>
            <person name="Thomas B.C."/>
            <person name="Sharon I."/>
            <person name="Castelle C.J."/>
            <person name="Singh A."/>
            <person name="Wilkins M.J."/>
            <person name="Williams K.H."/>
            <person name="Banfield J.F."/>
        </authorList>
    </citation>
    <scope>NUCLEOTIDE SEQUENCE [LARGE SCALE GENOMIC DNA]</scope>
</reference>
<keyword evidence="1" id="KW-0812">Transmembrane</keyword>
<evidence type="ECO:0000313" key="2">
    <source>
        <dbReference type="EMBL" id="KKU56560.1"/>
    </source>
</evidence>
<evidence type="ECO:0000256" key="1">
    <source>
        <dbReference type="SAM" id="Phobius"/>
    </source>
</evidence>
<proteinExistence type="predicted"/>
<name>A0A0G1UFT1_9BACT</name>
<keyword evidence="1" id="KW-0472">Membrane</keyword>
<dbReference type="EMBL" id="LCNM01000006">
    <property type="protein sequence ID" value="KKU56560.1"/>
    <property type="molecule type" value="Genomic_DNA"/>
</dbReference>
<comment type="caution">
    <text evidence="2">The sequence shown here is derived from an EMBL/GenBank/DDBJ whole genome shotgun (WGS) entry which is preliminary data.</text>
</comment>
<evidence type="ECO:0000313" key="3">
    <source>
        <dbReference type="Proteomes" id="UP000034607"/>
    </source>
</evidence>
<dbReference type="Proteomes" id="UP000034607">
    <property type="component" value="Unassembled WGS sequence"/>
</dbReference>
<gene>
    <name evidence="2" type="ORF">UX78_C0006G0023</name>
</gene>
<accession>A0A0G1UFT1</accession>